<dbReference type="InterPro" id="IPR057460">
    <property type="entry name" value="CAF17_C"/>
</dbReference>
<dbReference type="GO" id="GO:0016226">
    <property type="term" value="P:iron-sulfur cluster assembly"/>
    <property type="evidence" value="ECO:0007669"/>
    <property type="project" value="TreeGrafter"/>
</dbReference>
<evidence type="ECO:0000259" key="2">
    <source>
        <dbReference type="Pfam" id="PF25455"/>
    </source>
</evidence>
<organism evidence="3 4">
    <name type="scientific">Limimaricola cinnabarinus LL-001</name>
    <dbReference type="NCBI Taxonomy" id="1337093"/>
    <lineage>
        <taxon>Bacteria</taxon>
        <taxon>Pseudomonadati</taxon>
        <taxon>Pseudomonadota</taxon>
        <taxon>Alphaproteobacteria</taxon>
        <taxon>Rhodobacterales</taxon>
        <taxon>Paracoccaceae</taxon>
        <taxon>Limimaricola</taxon>
    </lineage>
</organism>
<dbReference type="InterPro" id="IPR017703">
    <property type="entry name" value="YgfZ/GCV_T_CS"/>
</dbReference>
<dbReference type="PANTHER" id="PTHR22602:SF0">
    <property type="entry name" value="TRANSFERASE CAF17, MITOCHONDRIAL-RELATED"/>
    <property type="match status" value="1"/>
</dbReference>
<dbReference type="AlphaFoldDB" id="U2Z0M9"/>
<protein>
    <submittedName>
        <fullName evidence="3">Folate-dependent protein for Fe/S cluster synthesis/repair in oxidative stress</fullName>
    </submittedName>
</protein>
<accession>U2Z0M9</accession>
<dbReference type="PIRSF" id="PIRSF006487">
    <property type="entry name" value="GcvT"/>
    <property type="match status" value="1"/>
</dbReference>
<reference evidence="3" key="1">
    <citation type="journal article" date="2013" name="Genome Announc.">
        <title>Draft Genome Sequence of Loktanella cinnabarina LL-001T, Isolated from Deep-Sea Floor Sediment.</title>
        <authorList>
            <person name="Nishi S."/>
            <person name="Tsubouchi T."/>
            <person name="Takaki Y."/>
            <person name="Koyanagi R."/>
            <person name="Satoh N."/>
            <person name="Maruyama T."/>
            <person name="Hatada Y."/>
        </authorList>
    </citation>
    <scope>NUCLEOTIDE SEQUENCE [LARGE SCALE GENOMIC DNA]</scope>
    <source>
        <strain evidence="3">LL-001</strain>
    </source>
</reference>
<dbReference type="Pfam" id="PF25455">
    <property type="entry name" value="Beta-barrel_CAF17_C"/>
    <property type="match status" value="1"/>
</dbReference>
<dbReference type="eggNOG" id="COG0354">
    <property type="taxonomic scope" value="Bacteria"/>
</dbReference>
<gene>
    <name evidence="3" type="ORF">MBELCI_0704</name>
</gene>
<evidence type="ECO:0000313" key="3">
    <source>
        <dbReference type="EMBL" id="GAD54652.1"/>
    </source>
</evidence>
<proteinExistence type="predicted"/>
<keyword evidence="4" id="KW-1185">Reference proteome</keyword>
<keyword evidence="1" id="KW-0809">Transit peptide</keyword>
<comment type="caution">
    <text evidence="3">The sequence shown here is derived from an EMBL/GenBank/DDBJ whole genome shotgun (WGS) entry which is preliminary data.</text>
</comment>
<dbReference type="InterPro" id="IPR045179">
    <property type="entry name" value="YgfZ/GcvT"/>
</dbReference>
<name>U2Z0M9_9RHOB</name>
<dbReference type="NCBIfam" id="TIGR03317">
    <property type="entry name" value="ygfZ_signature"/>
    <property type="match status" value="1"/>
</dbReference>
<evidence type="ECO:0000256" key="1">
    <source>
        <dbReference type="ARBA" id="ARBA00022946"/>
    </source>
</evidence>
<dbReference type="PANTHER" id="PTHR22602">
    <property type="entry name" value="TRANSFERASE CAF17, MITOCHONDRIAL-RELATED"/>
    <property type="match status" value="1"/>
</dbReference>
<dbReference type="Gene3D" id="3.30.1360.120">
    <property type="entry name" value="Probable tRNA modification gtpase trme, domain 1"/>
    <property type="match status" value="2"/>
</dbReference>
<dbReference type="EMBL" id="BATB01000005">
    <property type="protein sequence ID" value="GAD54652.1"/>
    <property type="molecule type" value="Genomic_DNA"/>
</dbReference>
<dbReference type="SUPFAM" id="SSF103025">
    <property type="entry name" value="Folate-binding domain"/>
    <property type="match status" value="1"/>
</dbReference>
<dbReference type="InterPro" id="IPR027266">
    <property type="entry name" value="TrmE/GcvT-like"/>
</dbReference>
<evidence type="ECO:0000313" key="4">
    <source>
        <dbReference type="Proteomes" id="UP000016566"/>
    </source>
</evidence>
<dbReference type="RefSeq" id="WP_021692760.1">
    <property type="nucleotide sequence ID" value="NZ_BATB01000005.1"/>
</dbReference>
<feature type="domain" description="CAF17 C-terminal" evidence="2">
    <location>
        <begin position="185"/>
        <end position="241"/>
    </location>
</feature>
<sequence>MTQDRTIIAVTGTDREEFLQGLVTNDIARERDGLAYTALLTPQGKLIADFFVKGEADRLLIDVASDVAAQLFQRLSMYKLRADVALAEADLKVSRGTGLAPEDALPDPRHPALGWRLYGAQAGDDGSDWAAIRVEHLIPEWGAELGPETYILEAGFERMGGVDFKKGCYVGQEVTARMKHKTELRKGFARVAVEGDAAPGAQILSNDKAVGTLHSRAGDRAIAWLRFDRAEGEMRAGEARVIRID</sequence>
<dbReference type="Proteomes" id="UP000016566">
    <property type="component" value="Unassembled WGS sequence"/>
</dbReference>
<dbReference type="STRING" id="1337093.MBELCI_0704"/>
<dbReference type="OrthoDB" id="9796287at2"/>